<organism evidence="1 3">
    <name type="scientific">Populus alba x Populus x berolinensis</name>
    <dbReference type="NCBI Taxonomy" id="444605"/>
    <lineage>
        <taxon>Eukaryota</taxon>
        <taxon>Viridiplantae</taxon>
        <taxon>Streptophyta</taxon>
        <taxon>Embryophyta</taxon>
        <taxon>Tracheophyta</taxon>
        <taxon>Spermatophyta</taxon>
        <taxon>Magnoliopsida</taxon>
        <taxon>eudicotyledons</taxon>
        <taxon>Gunneridae</taxon>
        <taxon>Pentapetalae</taxon>
        <taxon>rosids</taxon>
        <taxon>fabids</taxon>
        <taxon>Malpighiales</taxon>
        <taxon>Salicaceae</taxon>
        <taxon>Saliceae</taxon>
        <taxon>Populus</taxon>
    </lineage>
</organism>
<evidence type="ECO:0000313" key="3">
    <source>
        <dbReference type="Proteomes" id="UP001164929"/>
    </source>
</evidence>
<reference evidence="1" key="1">
    <citation type="journal article" date="2023" name="Mol. Ecol. Resour.">
        <title>Chromosome-level genome assembly of a triploid poplar Populus alba 'Berolinensis'.</title>
        <authorList>
            <person name="Chen S."/>
            <person name="Yu Y."/>
            <person name="Wang X."/>
            <person name="Wang S."/>
            <person name="Zhang T."/>
            <person name="Zhou Y."/>
            <person name="He R."/>
            <person name="Meng N."/>
            <person name="Wang Y."/>
            <person name="Liu W."/>
            <person name="Liu Z."/>
            <person name="Liu J."/>
            <person name="Guo Q."/>
            <person name="Huang H."/>
            <person name="Sederoff R.R."/>
            <person name="Wang G."/>
            <person name="Qu G."/>
            <person name="Chen S."/>
        </authorList>
    </citation>
    <scope>NUCLEOTIDE SEQUENCE</scope>
    <source>
        <strain evidence="1">SC-2020</strain>
    </source>
</reference>
<sequence length="40" mass="4546">MIFVLCIKKKTSIRYGHKTAANEKLVTLLSEWIPCLLLVA</sequence>
<dbReference type="AlphaFoldDB" id="A0AAD6PST6"/>
<accession>A0AAD6PST6</accession>
<proteinExistence type="predicted"/>
<dbReference type="EMBL" id="JAQIZT010000017">
    <property type="protein sequence ID" value="KAJ6959801.1"/>
    <property type="molecule type" value="Genomic_DNA"/>
</dbReference>
<keyword evidence="3" id="KW-1185">Reference proteome</keyword>
<evidence type="ECO:0000313" key="1">
    <source>
        <dbReference type="EMBL" id="KAJ6959800.1"/>
    </source>
</evidence>
<dbReference type="Proteomes" id="UP001164929">
    <property type="component" value="Chromosome 17"/>
</dbReference>
<comment type="caution">
    <text evidence="1">The sequence shown here is derived from an EMBL/GenBank/DDBJ whole genome shotgun (WGS) entry which is preliminary data.</text>
</comment>
<name>A0AAD6PST6_9ROSI</name>
<evidence type="ECO:0000313" key="2">
    <source>
        <dbReference type="EMBL" id="KAJ6959801.1"/>
    </source>
</evidence>
<protein>
    <submittedName>
        <fullName evidence="1">Uncharacterized protein</fullName>
    </submittedName>
</protein>
<gene>
    <name evidence="1" type="ORF">NC653_037996</name>
    <name evidence="2" type="ORF">NC653_037997</name>
</gene>
<dbReference type="EMBL" id="JAQIZT010000017">
    <property type="protein sequence ID" value="KAJ6959800.1"/>
    <property type="molecule type" value="Genomic_DNA"/>
</dbReference>